<reference evidence="3" key="1">
    <citation type="submission" date="2025-08" db="UniProtKB">
        <authorList>
            <consortium name="RefSeq"/>
        </authorList>
    </citation>
    <scope>IDENTIFICATION</scope>
    <source>
        <tissue evidence="3">Whole sample</tissue>
    </source>
</reference>
<dbReference type="SUPFAM" id="SSF51735">
    <property type="entry name" value="NAD(P)-binding Rossmann-fold domains"/>
    <property type="match status" value="1"/>
</dbReference>
<protein>
    <submittedName>
        <fullName evidence="3">Retinol dehydrogenase 7-like</fullName>
    </submittedName>
</protein>
<sequence>MCCLLVAVCTFVLYMAFKFYEYQKGKQLLDKISNRYVFISGCDSGFGNELANILDRQGVPVIAGCLTEKGSANLKSQTSSRLHAVPLDVTSQTSIRNAVESVKRILPKSVGLWGLVNNAGIQVLHAPLEFHSPEAIQKCISVNLMGALEVTKAFLPLVRKSRGRLVYVSSDCGFTPFPCRAPYVITKVGVEALVRCLRREMYYVGVTCHIIQPGPFKTSIVDPGEMQFALQKSYDATDSEVRAFYGQQWLDKLKETFSTIPNIQSEDSSPVTDAIGHALFSVMPRSVYRCNCHFLYGLSLLPEWLNDWYFAMPPPAGVTQS</sequence>
<dbReference type="PRINTS" id="PR00081">
    <property type="entry name" value="GDHRDH"/>
</dbReference>
<dbReference type="InterPro" id="IPR036291">
    <property type="entry name" value="NAD(P)-bd_dom_sf"/>
</dbReference>
<dbReference type="KEGG" id="cvn:111123710"/>
<dbReference type="InterPro" id="IPR002347">
    <property type="entry name" value="SDR_fam"/>
</dbReference>
<dbReference type="PROSITE" id="PS00061">
    <property type="entry name" value="ADH_SHORT"/>
    <property type="match status" value="1"/>
</dbReference>
<dbReference type="Gene3D" id="3.40.50.720">
    <property type="entry name" value="NAD(P)-binding Rossmann-like Domain"/>
    <property type="match status" value="1"/>
</dbReference>
<dbReference type="PANTHER" id="PTHR43313:SF50">
    <property type="entry name" value="GH26015P"/>
    <property type="match status" value="1"/>
</dbReference>
<proteinExistence type="predicted"/>
<dbReference type="AlphaFoldDB" id="A0A8B8D2H0"/>
<evidence type="ECO:0000313" key="2">
    <source>
        <dbReference type="Proteomes" id="UP000694844"/>
    </source>
</evidence>
<evidence type="ECO:0000256" key="1">
    <source>
        <dbReference type="ARBA" id="ARBA00023002"/>
    </source>
</evidence>
<name>A0A8B8D2H0_CRAVI</name>
<organism evidence="2 3">
    <name type="scientific">Crassostrea virginica</name>
    <name type="common">Eastern oyster</name>
    <dbReference type="NCBI Taxonomy" id="6565"/>
    <lineage>
        <taxon>Eukaryota</taxon>
        <taxon>Metazoa</taxon>
        <taxon>Spiralia</taxon>
        <taxon>Lophotrochozoa</taxon>
        <taxon>Mollusca</taxon>
        <taxon>Bivalvia</taxon>
        <taxon>Autobranchia</taxon>
        <taxon>Pteriomorphia</taxon>
        <taxon>Ostreida</taxon>
        <taxon>Ostreoidea</taxon>
        <taxon>Ostreidae</taxon>
        <taxon>Crassostrea</taxon>
    </lineage>
</organism>
<dbReference type="GO" id="GO:0008202">
    <property type="term" value="P:steroid metabolic process"/>
    <property type="evidence" value="ECO:0007669"/>
    <property type="project" value="TreeGrafter"/>
</dbReference>
<dbReference type="RefSeq" id="XP_022321950.1">
    <property type="nucleotide sequence ID" value="XM_022466242.1"/>
</dbReference>
<evidence type="ECO:0000313" key="3">
    <source>
        <dbReference type="RefSeq" id="XP_022321950.1"/>
    </source>
</evidence>
<dbReference type="PANTHER" id="PTHR43313">
    <property type="entry name" value="SHORT-CHAIN DEHYDROGENASE/REDUCTASE FAMILY 9C"/>
    <property type="match status" value="1"/>
</dbReference>
<dbReference type="GeneID" id="111123710"/>
<dbReference type="InterPro" id="IPR020904">
    <property type="entry name" value="Sc_DH/Rdtase_CS"/>
</dbReference>
<dbReference type="Pfam" id="PF00106">
    <property type="entry name" value="adh_short"/>
    <property type="match status" value="1"/>
</dbReference>
<accession>A0A8B8D2H0</accession>
<dbReference type="Proteomes" id="UP000694844">
    <property type="component" value="Chromosome 3"/>
</dbReference>
<keyword evidence="1" id="KW-0560">Oxidoreductase</keyword>
<dbReference type="GO" id="GO:0016491">
    <property type="term" value="F:oxidoreductase activity"/>
    <property type="evidence" value="ECO:0007669"/>
    <property type="project" value="UniProtKB-KW"/>
</dbReference>
<keyword evidence="2" id="KW-1185">Reference proteome</keyword>
<dbReference type="OrthoDB" id="5296at2759"/>
<gene>
    <name evidence="3" type="primary">LOC111123710</name>
</gene>